<comment type="caution">
    <text evidence="1">The sequence shown here is derived from an EMBL/GenBank/DDBJ whole genome shotgun (WGS) entry which is preliminary data.</text>
</comment>
<organism evidence="1 2">
    <name type="scientific">Aggregatibacter actinomycetemcomitans serotype e str. SC1083</name>
    <dbReference type="NCBI Taxonomy" id="907488"/>
    <lineage>
        <taxon>Bacteria</taxon>
        <taxon>Pseudomonadati</taxon>
        <taxon>Pseudomonadota</taxon>
        <taxon>Gammaproteobacteria</taxon>
        <taxon>Pasteurellales</taxon>
        <taxon>Pasteurellaceae</taxon>
        <taxon>Aggregatibacter</taxon>
    </lineage>
</organism>
<dbReference type="Proteomes" id="UP000005508">
    <property type="component" value="Unassembled WGS sequence"/>
</dbReference>
<dbReference type="EMBL" id="AEJM01000037">
    <property type="protein sequence ID" value="EGY32871.1"/>
    <property type="molecule type" value="Genomic_DNA"/>
</dbReference>
<evidence type="ECO:0000313" key="1">
    <source>
        <dbReference type="EMBL" id="EGY32871.1"/>
    </source>
</evidence>
<dbReference type="RefSeq" id="WP_005558956.1">
    <property type="nucleotide sequence ID" value="NZ_AEJM01000037.1"/>
</dbReference>
<accession>G4AAL4</accession>
<gene>
    <name evidence="1" type="ORF">SC1083_1887</name>
</gene>
<sequence>MAMSWYGENKHYLWGKIQLSHIFNTAKLAGLAKETVEEILNGIRKADKKDKLKVRWIFTVLLL</sequence>
<dbReference type="PATRIC" id="fig|907488.3.peg.1856"/>
<evidence type="ECO:0000313" key="2">
    <source>
        <dbReference type="Proteomes" id="UP000005508"/>
    </source>
</evidence>
<protein>
    <submittedName>
        <fullName evidence="1">Protein HipA</fullName>
    </submittedName>
</protein>
<reference evidence="1 2" key="1">
    <citation type="submission" date="2010-10" db="EMBL/GenBank/DDBJ databases">
        <authorList>
            <person name="Chen C."/>
            <person name="Kittichotirat W."/>
            <person name="Asikainen S."/>
            <person name="Bumgarner R."/>
        </authorList>
    </citation>
    <scope>NUCLEOTIDE SEQUENCE [LARGE SCALE GENOMIC DNA]</scope>
    <source>
        <strain evidence="1 2">SC1083</strain>
    </source>
</reference>
<dbReference type="AlphaFoldDB" id="G4AAL4"/>
<proteinExistence type="predicted"/>
<name>G4AAL4_AGGAC</name>